<accession>A0A645IW65</accession>
<evidence type="ECO:0008006" key="2">
    <source>
        <dbReference type="Google" id="ProtNLM"/>
    </source>
</evidence>
<evidence type="ECO:0000313" key="1">
    <source>
        <dbReference type="EMBL" id="MPN55120.1"/>
    </source>
</evidence>
<comment type="caution">
    <text evidence="1">The sequence shown here is derived from an EMBL/GenBank/DDBJ whole genome shotgun (WGS) entry which is preliminary data.</text>
</comment>
<proteinExistence type="predicted"/>
<dbReference type="AlphaFoldDB" id="A0A645IW65"/>
<protein>
    <recommendedName>
        <fullName evidence="2">Alginate export domain-containing protein</fullName>
    </recommendedName>
</protein>
<sequence>MYFPQLSKDGAWELKTEYAKTKNCWYDHGAFQDGWSYDGALLGDAMGPDAQKFYVGVKRHLNADERIGFNAMHVDMERSLAAAQQLDEFWFSYERQLEKDVYLEAMLGLAKLDNAGFANGRDDTSCLASVTLRWRM</sequence>
<dbReference type="Pfam" id="PF14052">
    <property type="entry name" value="Caps_assemb_Wzi"/>
    <property type="match status" value="1"/>
</dbReference>
<dbReference type="InterPro" id="IPR038636">
    <property type="entry name" value="Wzi_sf"/>
</dbReference>
<dbReference type="Gene3D" id="2.40.160.130">
    <property type="entry name" value="Capsule assembly protein Wzi"/>
    <property type="match status" value="1"/>
</dbReference>
<dbReference type="InterPro" id="IPR026950">
    <property type="entry name" value="Caps_assemb_Wzi"/>
</dbReference>
<reference evidence="1" key="1">
    <citation type="submission" date="2019-08" db="EMBL/GenBank/DDBJ databases">
        <authorList>
            <person name="Kucharzyk K."/>
            <person name="Murdoch R.W."/>
            <person name="Higgins S."/>
            <person name="Loffler F."/>
        </authorList>
    </citation>
    <scope>NUCLEOTIDE SEQUENCE</scope>
</reference>
<gene>
    <name evidence="1" type="ORF">SDC9_202799</name>
</gene>
<dbReference type="EMBL" id="VSSQ01123993">
    <property type="protein sequence ID" value="MPN55120.1"/>
    <property type="molecule type" value="Genomic_DNA"/>
</dbReference>
<organism evidence="1">
    <name type="scientific">bioreactor metagenome</name>
    <dbReference type="NCBI Taxonomy" id="1076179"/>
    <lineage>
        <taxon>unclassified sequences</taxon>
        <taxon>metagenomes</taxon>
        <taxon>ecological metagenomes</taxon>
    </lineage>
</organism>
<name>A0A645IW65_9ZZZZ</name>